<comment type="caution">
    <text evidence="5">The sequence shown here is derived from an EMBL/GenBank/DDBJ whole genome shotgun (WGS) entry which is preliminary data.</text>
</comment>
<dbReference type="SUPFAM" id="SSF55811">
    <property type="entry name" value="Nudix"/>
    <property type="match status" value="1"/>
</dbReference>
<dbReference type="Proteomes" id="UP000177785">
    <property type="component" value="Unassembled WGS sequence"/>
</dbReference>
<dbReference type="Pfam" id="PF00293">
    <property type="entry name" value="NUDIX"/>
    <property type="match status" value="1"/>
</dbReference>
<dbReference type="EMBL" id="MHNL01000006">
    <property type="protein sequence ID" value="OGZ45567.1"/>
    <property type="molecule type" value="Genomic_DNA"/>
</dbReference>
<evidence type="ECO:0000259" key="4">
    <source>
        <dbReference type="PROSITE" id="PS51462"/>
    </source>
</evidence>
<dbReference type="AlphaFoldDB" id="A0A1G2G5T4"/>
<dbReference type="Gene3D" id="3.90.79.10">
    <property type="entry name" value="Nucleoside Triphosphate Pyrophosphohydrolase"/>
    <property type="match status" value="1"/>
</dbReference>
<dbReference type="InterPro" id="IPR015797">
    <property type="entry name" value="NUDIX_hydrolase-like_dom_sf"/>
</dbReference>
<dbReference type="STRING" id="1802115.A2756_00950"/>
<feature type="domain" description="Nudix hydrolase" evidence="4">
    <location>
        <begin position="1"/>
        <end position="133"/>
    </location>
</feature>
<proteinExistence type="inferred from homology"/>
<accession>A0A1G2G5T4</accession>
<evidence type="ECO:0000256" key="2">
    <source>
        <dbReference type="ARBA" id="ARBA00022801"/>
    </source>
</evidence>
<dbReference type="PANTHER" id="PTHR43046:SF14">
    <property type="entry name" value="MUTT_NUDIX FAMILY PROTEIN"/>
    <property type="match status" value="1"/>
</dbReference>
<dbReference type="PRINTS" id="PR00502">
    <property type="entry name" value="NUDIXFAMILY"/>
</dbReference>
<keyword evidence="2 3" id="KW-0378">Hydrolase</keyword>
<comment type="cofactor">
    <cofactor evidence="1">
        <name>Mg(2+)</name>
        <dbReference type="ChEBI" id="CHEBI:18420"/>
    </cofactor>
</comment>
<evidence type="ECO:0000256" key="1">
    <source>
        <dbReference type="ARBA" id="ARBA00001946"/>
    </source>
</evidence>
<sequence>MDKRAAAIIIRDGKILLMRRVKGGHEYFTFPGGRIEEYETAEEAVIRELKEEANITIVPAGVLLHFENIPMEIEESFFLVADFSGEPVLGGPEKEHMNEQNQYELVWKRFDEVAQMGNLYPDEARRAVVKLIRERYFGDKRNS</sequence>
<dbReference type="PROSITE" id="PS51462">
    <property type="entry name" value="NUDIX"/>
    <property type="match status" value="1"/>
</dbReference>
<organism evidence="5 6">
    <name type="scientific">Candidatus Ryanbacteria bacterium RIFCSPHIGHO2_01_FULL_48_27</name>
    <dbReference type="NCBI Taxonomy" id="1802115"/>
    <lineage>
        <taxon>Bacteria</taxon>
        <taxon>Candidatus Ryaniibacteriota</taxon>
    </lineage>
</organism>
<dbReference type="InterPro" id="IPR000086">
    <property type="entry name" value="NUDIX_hydrolase_dom"/>
</dbReference>
<protein>
    <recommendedName>
        <fullName evidence="4">Nudix hydrolase domain-containing protein</fullName>
    </recommendedName>
</protein>
<gene>
    <name evidence="5" type="ORF">A2756_00950</name>
</gene>
<dbReference type="InterPro" id="IPR020476">
    <property type="entry name" value="Nudix_hydrolase"/>
</dbReference>
<dbReference type="PROSITE" id="PS00893">
    <property type="entry name" value="NUDIX_BOX"/>
    <property type="match status" value="1"/>
</dbReference>
<evidence type="ECO:0000256" key="3">
    <source>
        <dbReference type="RuleBase" id="RU003476"/>
    </source>
</evidence>
<name>A0A1G2G5T4_9BACT</name>
<evidence type="ECO:0000313" key="5">
    <source>
        <dbReference type="EMBL" id="OGZ45567.1"/>
    </source>
</evidence>
<reference evidence="5 6" key="1">
    <citation type="journal article" date="2016" name="Nat. Commun.">
        <title>Thousands of microbial genomes shed light on interconnected biogeochemical processes in an aquifer system.</title>
        <authorList>
            <person name="Anantharaman K."/>
            <person name="Brown C.T."/>
            <person name="Hug L.A."/>
            <person name="Sharon I."/>
            <person name="Castelle C.J."/>
            <person name="Probst A.J."/>
            <person name="Thomas B.C."/>
            <person name="Singh A."/>
            <person name="Wilkins M.J."/>
            <person name="Karaoz U."/>
            <person name="Brodie E.L."/>
            <person name="Williams K.H."/>
            <person name="Hubbard S.S."/>
            <person name="Banfield J.F."/>
        </authorList>
    </citation>
    <scope>NUCLEOTIDE SEQUENCE [LARGE SCALE GENOMIC DNA]</scope>
</reference>
<comment type="similarity">
    <text evidence="3">Belongs to the Nudix hydrolase family.</text>
</comment>
<dbReference type="GO" id="GO:0016787">
    <property type="term" value="F:hydrolase activity"/>
    <property type="evidence" value="ECO:0007669"/>
    <property type="project" value="UniProtKB-KW"/>
</dbReference>
<evidence type="ECO:0000313" key="6">
    <source>
        <dbReference type="Proteomes" id="UP000177785"/>
    </source>
</evidence>
<dbReference type="PANTHER" id="PTHR43046">
    <property type="entry name" value="GDP-MANNOSE MANNOSYL HYDROLASE"/>
    <property type="match status" value="1"/>
</dbReference>
<dbReference type="InterPro" id="IPR020084">
    <property type="entry name" value="NUDIX_hydrolase_CS"/>
</dbReference>